<dbReference type="AlphaFoldDB" id="A0A9X1R5R0"/>
<proteinExistence type="predicted"/>
<dbReference type="PROSITE" id="PS51197">
    <property type="entry name" value="HTH_RRF2_2"/>
    <property type="match status" value="1"/>
</dbReference>
<dbReference type="GO" id="GO:0005829">
    <property type="term" value="C:cytosol"/>
    <property type="evidence" value="ECO:0007669"/>
    <property type="project" value="TreeGrafter"/>
</dbReference>
<protein>
    <submittedName>
        <fullName evidence="1">Rrf2 family transcriptional regulator</fullName>
    </submittedName>
</protein>
<dbReference type="InterPro" id="IPR000944">
    <property type="entry name" value="Tscrpt_reg_Rrf2"/>
</dbReference>
<dbReference type="Proteomes" id="UP001139462">
    <property type="component" value="Unassembled WGS sequence"/>
</dbReference>
<sequence>MFSKACEYGIRSVLFIAEQSEQDKRSNVTEISKAVDSPEPFTAKICQQMARSGIILSKKGPRGGFYIEKDSKLTLADIVSCIDGDKIFNGCCLGLQFCSSENPCPVHDEYLVIREGLTSMCKNNTVIELASKIRNGETFLKM</sequence>
<dbReference type="PANTHER" id="PTHR33221">
    <property type="entry name" value="WINGED HELIX-TURN-HELIX TRANSCRIPTIONAL REGULATOR, RRF2 FAMILY"/>
    <property type="match status" value="1"/>
</dbReference>
<dbReference type="InterPro" id="IPR036388">
    <property type="entry name" value="WH-like_DNA-bd_sf"/>
</dbReference>
<keyword evidence="2" id="KW-1185">Reference proteome</keyword>
<accession>A0A9X1R5R0</accession>
<dbReference type="InterPro" id="IPR036390">
    <property type="entry name" value="WH_DNA-bd_sf"/>
</dbReference>
<dbReference type="PANTHER" id="PTHR33221:SF13">
    <property type="entry name" value="TRANSCRIPTIONAL REGULATOR-RELATED"/>
    <property type="match status" value="1"/>
</dbReference>
<dbReference type="RefSeq" id="WP_237608614.1">
    <property type="nucleotide sequence ID" value="NZ_JAIRBB010000009.1"/>
</dbReference>
<name>A0A9X1R5R0_9FLAO</name>
<dbReference type="SUPFAM" id="SSF46785">
    <property type="entry name" value="Winged helix' DNA-binding domain"/>
    <property type="match status" value="1"/>
</dbReference>
<dbReference type="EMBL" id="JAIRBB010000009">
    <property type="protein sequence ID" value="MCG2431514.1"/>
    <property type="molecule type" value="Genomic_DNA"/>
</dbReference>
<evidence type="ECO:0000313" key="2">
    <source>
        <dbReference type="Proteomes" id="UP001139462"/>
    </source>
</evidence>
<dbReference type="Pfam" id="PF02082">
    <property type="entry name" value="Rrf2"/>
    <property type="match status" value="1"/>
</dbReference>
<dbReference type="GO" id="GO:0003700">
    <property type="term" value="F:DNA-binding transcription factor activity"/>
    <property type="evidence" value="ECO:0007669"/>
    <property type="project" value="TreeGrafter"/>
</dbReference>
<reference evidence="1" key="1">
    <citation type="submission" date="2021-09" db="EMBL/GenBank/DDBJ databases">
        <title>Genome of Aequorivita sp. strain F64183.</title>
        <authorList>
            <person name="Wang Y."/>
        </authorList>
    </citation>
    <scope>NUCLEOTIDE SEQUENCE</scope>
    <source>
        <strain evidence="1">F64183</strain>
    </source>
</reference>
<comment type="caution">
    <text evidence="1">The sequence shown here is derived from an EMBL/GenBank/DDBJ whole genome shotgun (WGS) entry which is preliminary data.</text>
</comment>
<evidence type="ECO:0000313" key="1">
    <source>
        <dbReference type="EMBL" id="MCG2431514.1"/>
    </source>
</evidence>
<gene>
    <name evidence="1" type="ORF">K8344_10325</name>
</gene>
<dbReference type="Gene3D" id="1.10.10.10">
    <property type="entry name" value="Winged helix-like DNA-binding domain superfamily/Winged helix DNA-binding domain"/>
    <property type="match status" value="1"/>
</dbReference>
<organism evidence="1 2">
    <name type="scientific">Aequorivita xiaoshiensis</name>
    <dbReference type="NCBI Taxonomy" id="2874476"/>
    <lineage>
        <taxon>Bacteria</taxon>
        <taxon>Pseudomonadati</taxon>
        <taxon>Bacteroidota</taxon>
        <taxon>Flavobacteriia</taxon>
        <taxon>Flavobacteriales</taxon>
        <taxon>Flavobacteriaceae</taxon>
        <taxon>Aequorivita</taxon>
    </lineage>
</organism>